<reference evidence="3 4" key="1">
    <citation type="submission" date="2018-05" db="EMBL/GenBank/DDBJ databases">
        <title>Genomic Encyclopedia of Type Strains, Phase IV (KMG-IV): sequencing the most valuable type-strain genomes for metagenomic binning, comparative biology and taxonomic classification.</title>
        <authorList>
            <person name="Goeker M."/>
        </authorList>
    </citation>
    <scope>NUCLEOTIDE SEQUENCE [LARGE SCALE GENOMIC DNA]</scope>
    <source>
        <strain evidence="3 4">DSM 6462</strain>
    </source>
</reference>
<keyword evidence="2" id="KW-0732">Signal</keyword>
<comment type="caution">
    <text evidence="3">The sequence shown here is derived from an EMBL/GenBank/DDBJ whole genome shotgun (WGS) entry which is preliminary data.</text>
</comment>
<sequence length="92" mass="9961">MTKTMVCALAMGASMIGTAGFTAVAAPLMPGSALSGRPEIVSIQFRARGDTRRPMAPRFHPLPPPRPRVIHRTAQPRDAVVVRRATPICRCR</sequence>
<proteinExistence type="predicted"/>
<feature type="chain" id="PRO_5016014916" evidence="2">
    <location>
        <begin position="20"/>
        <end position="92"/>
    </location>
</feature>
<name>A0A2V3U2F3_9HYPH</name>
<evidence type="ECO:0000256" key="2">
    <source>
        <dbReference type="SAM" id="SignalP"/>
    </source>
</evidence>
<protein>
    <submittedName>
        <fullName evidence="3">Uncharacterized protein</fullName>
    </submittedName>
</protein>
<evidence type="ECO:0000313" key="4">
    <source>
        <dbReference type="Proteomes" id="UP000248021"/>
    </source>
</evidence>
<feature type="signal peptide" evidence="2">
    <location>
        <begin position="1"/>
        <end position="19"/>
    </location>
</feature>
<keyword evidence="4" id="KW-1185">Reference proteome</keyword>
<dbReference type="AlphaFoldDB" id="A0A2V3U2F3"/>
<dbReference type="RefSeq" id="WP_110376200.1">
    <property type="nucleotide sequence ID" value="NZ_CAKNFM010000006.1"/>
</dbReference>
<feature type="region of interest" description="Disordered" evidence="1">
    <location>
        <begin position="51"/>
        <end position="70"/>
    </location>
</feature>
<dbReference type="EMBL" id="QJJK01000008">
    <property type="protein sequence ID" value="PXW56461.1"/>
    <property type="molecule type" value="Genomic_DNA"/>
</dbReference>
<evidence type="ECO:0000256" key="1">
    <source>
        <dbReference type="SAM" id="MobiDB-lite"/>
    </source>
</evidence>
<organism evidence="3 4">
    <name type="scientific">Chelatococcus asaccharovorans</name>
    <dbReference type="NCBI Taxonomy" id="28210"/>
    <lineage>
        <taxon>Bacteria</taxon>
        <taxon>Pseudomonadati</taxon>
        <taxon>Pseudomonadota</taxon>
        <taxon>Alphaproteobacteria</taxon>
        <taxon>Hyphomicrobiales</taxon>
        <taxon>Chelatococcaceae</taxon>
        <taxon>Chelatococcus</taxon>
    </lineage>
</organism>
<gene>
    <name evidence="3" type="ORF">C7450_108211</name>
</gene>
<dbReference type="Proteomes" id="UP000248021">
    <property type="component" value="Unassembled WGS sequence"/>
</dbReference>
<evidence type="ECO:0000313" key="3">
    <source>
        <dbReference type="EMBL" id="PXW56461.1"/>
    </source>
</evidence>
<accession>A0A2V3U2F3</accession>